<gene>
    <name evidence="2" type="ORF">AVDCRST_MAG27-3479</name>
</gene>
<feature type="region of interest" description="Disordered" evidence="1">
    <location>
        <begin position="1"/>
        <end position="66"/>
    </location>
</feature>
<evidence type="ECO:0000313" key="2">
    <source>
        <dbReference type="EMBL" id="CAA9276991.1"/>
    </source>
</evidence>
<reference evidence="2" key="1">
    <citation type="submission" date="2020-02" db="EMBL/GenBank/DDBJ databases">
        <authorList>
            <person name="Meier V. D."/>
        </authorList>
    </citation>
    <scope>NUCLEOTIDE SEQUENCE</scope>
    <source>
        <strain evidence="2">AVDCRST_MAG27</strain>
    </source>
</reference>
<feature type="non-terminal residue" evidence="2">
    <location>
        <position position="1"/>
    </location>
</feature>
<sequence length="66" mass="8167">EHRQAGRPPRGRAAFRRGQHEQCRRHRHRPRQLLRQRRQGRRAAQHLRQRQREDDAQPPRPQDAWL</sequence>
<feature type="non-terminal residue" evidence="2">
    <location>
        <position position="66"/>
    </location>
</feature>
<dbReference type="AlphaFoldDB" id="A0A6J4JFS9"/>
<proteinExistence type="predicted"/>
<dbReference type="EMBL" id="CADCTD010000158">
    <property type="protein sequence ID" value="CAA9276991.1"/>
    <property type="molecule type" value="Genomic_DNA"/>
</dbReference>
<organism evidence="2">
    <name type="scientific">uncultured Craurococcus sp</name>
    <dbReference type="NCBI Taxonomy" id="1135998"/>
    <lineage>
        <taxon>Bacteria</taxon>
        <taxon>Pseudomonadati</taxon>
        <taxon>Pseudomonadota</taxon>
        <taxon>Alphaproteobacteria</taxon>
        <taxon>Acetobacterales</taxon>
        <taxon>Acetobacteraceae</taxon>
        <taxon>Craurococcus</taxon>
        <taxon>environmental samples</taxon>
    </lineage>
</organism>
<protein>
    <submittedName>
        <fullName evidence="2">Uncharacterized protein</fullName>
    </submittedName>
</protein>
<accession>A0A6J4JFS9</accession>
<feature type="compositionally biased region" description="Basic residues" evidence="1">
    <location>
        <begin position="1"/>
        <end position="49"/>
    </location>
</feature>
<evidence type="ECO:0000256" key="1">
    <source>
        <dbReference type="SAM" id="MobiDB-lite"/>
    </source>
</evidence>
<name>A0A6J4JFS9_9PROT</name>